<organism evidence="1 2">
    <name type="scientific">Plantactinospora solaniradicis</name>
    <dbReference type="NCBI Taxonomy" id="1723736"/>
    <lineage>
        <taxon>Bacteria</taxon>
        <taxon>Bacillati</taxon>
        <taxon>Actinomycetota</taxon>
        <taxon>Actinomycetes</taxon>
        <taxon>Micromonosporales</taxon>
        <taxon>Micromonosporaceae</taxon>
        <taxon>Plantactinospora</taxon>
    </lineage>
</organism>
<reference evidence="2" key="1">
    <citation type="journal article" date="2019" name="Int. J. Syst. Evol. Microbiol.">
        <title>The Global Catalogue of Microorganisms (GCM) 10K type strain sequencing project: providing services to taxonomists for standard genome sequencing and annotation.</title>
        <authorList>
            <consortium name="The Broad Institute Genomics Platform"/>
            <consortium name="The Broad Institute Genome Sequencing Center for Infectious Disease"/>
            <person name="Wu L."/>
            <person name="Ma J."/>
        </authorList>
    </citation>
    <scope>NUCLEOTIDE SEQUENCE [LARGE SCALE GENOMIC DNA]</scope>
    <source>
        <strain evidence="2">ZS-35-S2</strain>
    </source>
</reference>
<dbReference type="EMBL" id="JBHSPR010000044">
    <property type="protein sequence ID" value="MFC6021459.1"/>
    <property type="molecule type" value="Genomic_DNA"/>
</dbReference>
<keyword evidence="2" id="KW-1185">Reference proteome</keyword>
<comment type="caution">
    <text evidence="1">The sequence shown here is derived from an EMBL/GenBank/DDBJ whole genome shotgun (WGS) entry which is preliminary data.</text>
</comment>
<protein>
    <submittedName>
        <fullName evidence="1">Uncharacterized protein</fullName>
    </submittedName>
</protein>
<gene>
    <name evidence="1" type="ORF">ACFP2T_35490</name>
</gene>
<dbReference type="RefSeq" id="WP_377429647.1">
    <property type="nucleotide sequence ID" value="NZ_JBHSPR010000044.1"/>
</dbReference>
<proteinExistence type="predicted"/>
<dbReference type="Proteomes" id="UP001596203">
    <property type="component" value="Unassembled WGS sequence"/>
</dbReference>
<evidence type="ECO:0000313" key="1">
    <source>
        <dbReference type="EMBL" id="MFC6021459.1"/>
    </source>
</evidence>
<sequence length="48" mass="5819">MASLVQRIQMFLRSPKGRQLLDRGRREMAKPSNQHRMRQIMARLRGRR</sequence>
<name>A0ABW1KKE5_9ACTN</name>
<evidence type="ECO:0000313" key="2">
    <source>
        <dbReference type="Proteomes" id="UP001596203"/>
    </source>
</evidence>
<accession>A0ABW1KKE5</accession>